<keyword evidence="4" id="KW-0309">Germination</keyword>
<dbReference type="Proteomes" id="UP001205748">
    <property type="component" value="Unassembled WGS sequence"/>
</dbReference>
<evidence type="ECO:0000256" key="4">
    <source>
        <dbReference type="ARBA" id="ARBA00022544"/>
    </source>
</evidence>
<evidence type="ECO:0000256" key="7">
    <source>
        <dbReference type="ARBA" id="ARBA00023136"/>
    </source>
</evidence>
<dbReference type="PANTHER" id="PTHR34975:SF2">
    <property type="entry name" value="SPORE GERMINATION PROTEIN A2"/>
    <property type="match status" value="1"/>
</dbReference>
<feature type="transmembrane region" description="Helical" evidence="8">
    <location>
        <begin position="148"/>
        <end position="168"/>
    </location>
</feature>
<evidence type="ECO:0000313" key="9">
    <source>
        <dbReference type="EMBL" id="MCR1899488.1"/>
    </source>
</evidence>
<feature type="transmembrane region" description="Helical" evidence="8">
    <location>
        <begin position="338"/>
        <end position="358"/>
    </location>
</feature>
<keyword evidence="6 8" id="KW-1133">Transmembrane helix</keyword>
<dbReference type="AlphaFoldDB" id="A0AAE3HI03"/>
<evidence type="ECO:0000256" key="3">
    <source>
        <dbReference type="ARBA" id="ARBA00022448"/>
    </source>
</evidence>
<evidence type="ECO:0000256" key="5">
    <source>
        <dbReference type="ARBA" id="ARBA00022692"/>
    </source>
</evidence>
<dbReference type="GO" id="GO:0016020">
    <property type="term" value="C:membrane"/>
    <property type="evidence" value="ECO:0007669"/>
    <property type="project" value="UniProtKB-SubCell"/>
</dbReference>
<feature type="transmembrane region" description="Helical" evidence="8">
    <location>
        <begin position="41"/>
        <end position="62"/>
    </location>
</feature>
<dbReference type="NCBIfam" id="TIGR00912">
    <property type="entry name" value="2A0309"/>
    <property type="match status" value="1"/>
</dbReference>
<feature type="transmembrane region" description="Helical" evidence="8">
    <location>
        <begin position="220"/>
        <end position="242"/>
    </location>
</feature>
<name>A0AAE3HI03_9FIRM</name>
<feature type="transmembrane region" description="Helical" evidence="8">
    <location>
        <begin position="12"/>
        <end position="29"/>
    </location>
</feature>
<gene>
    <name evidence="9" type="ORF">NSA47_10875</name>
</gene>
<keyword evidence="7 8" id="KW-0472">Membrane</keyword>
<dbReference type="GO" id="GO:0009847">
    <property type="term" value="P:spore germination"/>
    <property type="evidence" value="ECO:0007669"/>
    <property type="project" value="InterPro"/>
</dbReference>
<evidence type="ECO:0000256" key="1">
    <source>
        <dbReference type="ARBA" id="ARBA00004141"/>
    </source>
</evidence>
<evidence type="ECO:0000256" key="2">
    <source>
        <dbReference type="ARBA" id="ARBA00007998"/>
    </source>
</evidence>
<feature type="transmembrane region" description="Helical" evidence="8">
    <location>
        <begin position="307"/>
        <end position="326"/>
    </location>
</feature>
<dbReference type="InterPro" id="IPR004761">
    <property type="entry name" value="Spore_GerAB"/>
</dbReference>
<dbReference type="PANTHER" id="PTHR34975">
    <property type="entry name" value="SPORE GERMINATION PROTEIN A2"/>
    <property type="match status" value="1"/>
</dbReference>
<evidence type="ECO:0000256" key="8">
    <source>
        <dbReference type="SAM" id="Phobius"/>
    </source>
</evidence>
<dbReference type="Pfam" id="PF03845">
    <property type="entry name" value="Spore_permease"/>
    <property type="match status" value="1"/>
</dbReference>
<keyword evidence="3" id="KW-0813">Transport</keyword>
<organism evidence="9 10">
    <name type="scientific">Irregularibacter muris</name>
    <dbReference type="NCBI Taxonomy" id="1796619"/>
    <lineage>
        <taxon>Bacteria</taxon>
        <taxon>Bacillati</taxon>
        <taxon>Bacillota</taxon>
        <taxon>Clostridia</taxon>
        <taxon>Eubacteriales</taxon>
        <taxon>Eubacteriaceae</taxon>
        <taxon>Irregularibacter</taxon>
    </lineage>
</organism>
<feature type="transmembrane region" description="Helical" evidence="8">
    <location>
        <begin position="188"/>
        <end position="208"/>
    </location>
</feature>
<dbReference type="RefSeq" id="WP_257531913.1">
    <property type="nucleotide sequence ID" value="NZ_JANKAS010000010.1"/>
</dbReference>
<comment type="similarity">
    <text evidence="2">Belongs to the amino acid-polyamine-organocation (APC) superfamily. Spore germination protein (SGP) (TC 2.A.3.9) family.</text>
</comment>
<evidence type="ECO:0000256" key="6">
    <source>
        <dbReference type="ARBA" id="ARBA00022989"/>
    </source>
</evidence>
<proteinExistence type="inferred from homology"/>
<comment type="subcellular location">
    <subcellularLocation>
        <location evidence="1">Membrane</location>
        <topology evidence="1">Multi-pass membrane protein</topology>
    </subcellularLocation>
</comment>
<keyword evidence="5 8" id="KW-0812">Transmembrane</keyword>
<comment type="caution">
    <text evidence="9">The sequence shown here is derived from an EMBL/GenBank/DDBJ whole genome shotgun (WGS) entry which is preliminary data.</text>
</comment>
<evidence type="ECO:0000313" key="10">
    <source>
        <dbReference type="Proteomes" id="UP001205748"/>
    </source>
</evidence>
<reference evidence="9" key="1">
    <citation type="submission" date="2022-07" db="EMBL/GenBank/DDBJ databases">
        <title>Enhanced cultured diversity of the mouse gut microbiota enables custom-made synthetic communities.</title>
        <authorList>
            <person name="Afrizal A."/>
        </authorList>
    </citation>
    <scope>NUCLEOTIDE SEQUENCE</scope>
    <source>
        <strain evidence="9">DSM 28593</strain>
    </source>
</reference>
<protein>
    <submittedName>
        <fullName evidence="9">Spore germination protein</fullName>
    </submittedName>
</protein>
<dbReference type="Gene3D" id="1.20.1740.10">
    <property type="entry name" value="Amino acid/polyamine transporter I"/>
    <property type="match status" value="1"/>
</dbReference>
<feature type="transmembrane region" description="Helical" evidence="8">
    <location>
        <begin position="83"/>
        <end position="106"/>
    </location>
</feature>
<sequence>MDNNKIKISSLQLGILIVVTIMGVGILAVPRIVVQDVGSDGWLLILIGGGFSLIATMIIHALGSRFPNKQFFDYTTELIGKPLASIVVIVYTLYFIPICAFIIRIFGEVLKMYLLPRTPIEVIIITFLLALAYLIRQGLEAIVRFYEIMLFLMIIPFLLSLLAGTYKVDYTNLLPVFQSSPLDMMKSSLQLFLSFLGFESALLFIPYVADHKNTKKSMIIAISFVTVIYLFTTMLVISTFGVDETGQLIWPLMSYVKAIEVPGSFIEQLEGIIMTIWVFFAYTTSSTLYFSGSITLSKLTGVKDYRVYVMLILPIIYILALLPGNIAEVYDWDSRVSIYLGATVAFIIPLLLLVVSILRKKGEKTHG</sequence>
<dbReference type="EMBL" id="JANKAS010000010">
    <property type="protein sequence ID" value="MCR1899488.1"/>
    <property type="molecule type" value="Genomic_DNA"/>
</dbReference>
<feature type="transmembrane region" description="Helical" evidence="8">
    <location>
        <begin position="118"/>
        <end position="136"/>
    </location>
</feature>
<keyword evidence="10" id="KW-1185">Reference proteome</keyword>
<feature type="transmembrane region" description="Helical" evidence="8">
    <location>
        <begin position="272"/>
        <end position="295"/>
    </location>
</feature>
<accession>A0AAE3HI03</accession>